<comment type="caution">
    <text evidence="3">The sequence shown here is derived from an EMBL/GenBank/DDBJ whole genome shotgun (WGS) entry which is preliminary data.</text>
</comment>
<accession>A0ABT0BSY8</accession>
<dbReference type="EMBL" id="JALHLG010000020">
    <property type="protein sequence ID" value="MCJ2187906.1"/>
    <property type="molecule type" value="Genomic_DNA"/>
</dbReference>
<evidence type="ECO:0000313" key="3">
    <source>
        <dbReference type="EMBL" id="MCJ2187906.1"/>
    </source>
</evidence>
<evidence type="ECO:0000259" key="2">
    <source>
        <dbReference type="PROSITE" id="PS50911"/>
    </source>
</evidence>
<organism evidence="3 4">
    <name type="scientific">Novosphingobium beihaiensis</name>
    <dbReference type="NCBI Taxonomy" id="2930389"/>
    <lineage>
        <taxon>Bacteria</taxon>
        <taxon>Pseudomonadati</taxon>
        <taxon>Pseudomonadota</taxon>
        <taxon>Alphaproteobacteria</taxon>
        <taxon>Sphingomonadales</taxon>
        <taxon>Sphingomonadaceae</taxon>
        <taxon>Novosphingobium</taxon>
    </lineage>
</organism>
<dbReference type="InterPro" id="IPR007921">
    <property type="entry name" value="CHAP_dom"/>
</dbReference>
<feature type="domain" description="Peptidase C51" evidence="2">
    <location>
        <begin position="28"/>
        <end position="149"/>
    </location>
</feature>
<dbReference type="Gene3D" id="3.90.1720.10">
    <property type="entry name" value="endopeptidase domain like (from Nostoc punctiforme)"/>
    <property type="match status" value="1"/>
</dbReference>
<feature type="chain" id="PRO_5047174748" evidence="1">
    <location>
        <begin position="23"/>
        <end position="218"/>
    </location>
</feature>
<dbReference type="InterPro" id="IPR038765">
    <property type="entry name" value="Papain-like_cys_pep_sf"/>
</dbReference>
<dbReference type="SUPFAM" id="SSF54001">
    <property type="entry name" value="Cysteine proteinases"/>
    <property type="match status" value="1"/>
</dbReference>
<name>A0ABT0BSY8_9SPHN</name>
<evidence type="ECO:0000256" key="1">
    <source>
        <dbReference type="SAM" id="SignalP"/>
    </source>
</evidence>
<sequence>MKIVRKAIFVGACAMLVSPVFARSAIDRIVSGNYARGGITGTVSSSPSGDLQCVPYARQLSGIQIYGDAHTWWKQAKGRYARGHVPRVGAVMAVRPFHNSHLGHVAMVSEIVDSRTILLSHANWSYPGKIERDVTALDVSPENDWSEVRIWYGPSQNLGATHWPVAGFIYNAKPGAIPDLGSDRLAQVAAPPRTALEAKTARKHRHADPIGEIIAGTY</sequence>
<dbReference type="Proteomes" id="UP001202281">
    <property type="component" value="Unassembled WGS sequence"/>
</dbReference>
<dbReference type="PROSITE" id="PS50911">
    <property type="entry name" value="CHAP"/>
    <property type="match status" value="1"/>
</dbReference>
<protein>
    <submittedName>
        <fullName evidence="3">CHAP domain-containing protein</fullName>
    </submittedName>
</protein>
<reference evidence="3 4" key="1">
    <citation type="submission" date="2022-04" db="EMBL/GenBank/DDBJ databases">
        <title>Identification of a novel bacterium isolated from mangrove sediments.</title>
        <authorList>
            <person name="Pan X."/>
        </authorList>
    </citation>
    <scope>NUCLEOTIDE SEQUENCE [LARGE SCALE GENOMIC DNA]</scope>
    <source>
        <strain evidence="3 4">B2638</strain>
    </source>
</reference>
<evidence type="ECO:0000313" key="4">
    <source>
        <dbReference type="Proteomes" id="UP001202281"/>
    </source>
</evidence>
<feature type="signal peptide" evidence="1">
    <location>
        <begin position="1"/>
        <end position="22"/>
    </location>
</feature>
<gene>
    <name evidence="3" type="ORF">MTR66_13905</name>
</gene>
<dbReference type="Pfam" id="PF05257">
    <property type="entry name" value="CHAP"/>
    <property type="match status" value="1"/>
</dbReference>
<dbReference type="RefSeq" id="WP_243922043.1">
    <property type="nucleotide sequence ID" value="NZ_JALHLG010000020.1"/>
</dbReference>
<proteinExistence type="predicted"/>
<keyword evidence="4" id="KW-1185">Reference proteome</keyword>
<keyword evidence="1" id="KW-0732">Signal</keyword>